<name>A0AAC8W3T0_9PROT</name>
<protein>
    <recommendedName>
        <fullName evidence="4">Haemolysin activator HlyB C-terminal domain-containing protein</fullName>
    </recommendedName>
</protein>
<accession>A0AAC8W3T0</accession>
<proteinExistence type="predicted"/>
<gene>
    <name evidence="2" type="ORF">AL072_26495</name>
</gene>
<evidence type="ECO:0000313" key="2">
    <source>
        <dbReference type="EMBL" id="ALG74563.1"/>
    </source>
</evidence>
<dbReference type="AlphaFoldDB" id="A0AAC8W3T0"/>
<dbReference type="EMBL" id="CP012405">
    <property type="protein sequence ID" value="ALG74563.1"/>
    <property type="molecule type" value="Genomic_DNA"/>
</dbReference>
<evidence type="ECO:0008006" key="4">
    <source>
        <dbReference type="Google" id="ProtNLM"/>
    </source>
</evidence>
<sequence>MAQVPVPVERNLPSAVSGKGGGLRYGRGPAADADDTPLGVDLKGIRLIGLTARVMPDPPAGITSSGVEGLDRQRIADALGPLLGQFQEITAGVPQLRVRVVDGTAAGGLIEAERISEDLDWLNRFPYRQFNGVFEPGSAPGFLRLSGSSRPSYASHTGRIVIPTVARQALSLPPRFVATSQDSAGRLYATRGYTLNDGSVDAGFVLRNEMRLQPFAALGRLGDPGIGPVENAVSPFAFLDRRWPIWSPCPMAAAASASPWRSAAGWSRWRWTTACEA</sequence>
<keyword evidence="3" id="KW-1185">Reference proteome</keyword>
<evidence type="ECO:0000313" key="3">
    <source>
        <dbReference type="Proteomes" id="UP000069935"/>
    </source>
</evidence>
<organism evidence="2 3">
    <name type="scientific">Azospirillum thiophilum</name>
    <dbReference type="NCBI Taxonomy" id="528244"/>
    <lineage>
        <taxon>Bacteria</taxon>
        <taxon>Pseudomonadati</taxon>
        <taxon>Pseudomonadota</taxon>
        <taxon>Alphaproteobacteria</taxon>
        <taxon>Rhodospirillales</taxon>
        <taxon>Azospirillaceae</taxon>
        <taxon>Azospirillum</taxon>
    </lineage>
</organism>
<feature type="region of interest" description="Disordered" evidence="1">
    <location>
        <begin position="1"/>
        <end position="30"/>
    </location>
</feature>
<reference evidence="2 3" key="2">
    <citation type="journal article" date="2016" name="Genome Announc.">
        <title>Complete Genome Sequence of a Strain of Azospirillum thiophilum Isolated from a Sulfide Spring.</title>
        <authorList>
            <person name="Fomenkov A."/>
            <person name="Vincze T."/>
            <person name="Grabovich M."/>
            <person name="Anton B.P."/>
            <person name="Dubinina G."/>
            <person name="Orlova M."/>
            <person name="Belousova E."/>
            <person name="Roberts R.J."/>
        </authorList>
    </citation>
    <scope>NUCLEOTIDE SEQUENCE [LARGE SCALE GENOMIC DNA]</scope>
    <source>
        <strain evidence="2 3">BV-S</strain>
    </source>
</reference>
<reference evidence="3" key="1">
    <citation type="submission" date="2015-08" db="EMBL/GenBank/DDBJ databases">
        <title>Complete Genome Sequence of Azospirillum thiophilum BV-S.</title>
        <authorList>
            <person name="Fomenkov A."/>
            <person name="Vincze T."/>
            <person name="Grabovich M."/>
            <person name="Dubinina G."/>
            <person name="Orlova M."/>
            <person name="Belousova E."/>
            <person name="Roberts R.J."/>
        </authorList>
    </citation>
    <scope>NUCLEOTIDE SEQUENCE [LARGE SCALE GENOMIC DNA]</scope>
    <source>
        <strain evidence="3">BV-S</strain>
    </source>
</reference>
<dbReference type="Proteomes" id="UP000069935">
    <property type="component" value="Chromosome 5"/>
</dbReference>
<dbReference type="KEGG" id="ati:AL072_26495"/>
<evidence type="ECO:0000256" key="1">
    <source>
        <dbReference type="SAM" id="MobiDB-lite"/>
    </source>
</evidence>